<feature type="domain" description="Solute-binding protein family 3/N-terminal" evidence="3">
    <location>
        <begin position="45"/>
        <end position="275"/>
    </location>
</feature>
<protein>
    <submittedName>
        <fullName evidence="4">Extracellular solute-binding protein</fullName>
    </submittedName>
</protein>
<dbReference type="HOGENOM" id="CLU_079886_0_0_3"/>
<keyword evidence="1 2" id="KW-0732">Signal</keyword>
<organism evidence="4 5">
    <name type="scientific">Gloeobacter kilaueensis (strain ATCC BAA-2537 / CCAP 1431/1 / ULC 316 / JS1)</name>
    <dbReference type="NCBI Taxonomy" id="1183438"/>
    <lineage>
        <taxon>Bacteria</taxon>
        <taxon>Bacillati</taxon>
        <taxon>Cyanobacteriota</taxon>
        <taxon>Cyanophyceae</taxon>
        <taxon>Gloeobacterales</taxon>
        <taxon>Gloeobacteraceae</taxon>
        <taxon>Gloeobacter</taxon>
    </lineage>
</organism>
<dbReference type="STRING" id="1183438.GKIL_0633"/>
<dbReference type="eggNOG" id="COG0834">
    <property type="taxonomic scope" value="Bacteria"/>
</dbReference>
<proteinExistence type="predicted"/>
<evidence type="ECO:0000256" key="1">
    <source>
        <dbReference type="ARBA" id="ARBA00022729"/>
    </source>
</evidence>
<evidence type="ECO:0000313" key="5">
    <source>
        <dbReference type="Proteomes" id="UP000017396"/>
    </source>
</evidence>
<reference evidence="4 5" key="1">
    <citation type="journal article" date="2013" name="PLoS ONE">
        <title>Cultivation and Complete Genome Sequencing of Gloeobacter kilaueensis sp. nov., from a Lava Cave in Kilauea Caldera, Hawai'i.</title>
        <authorList>
            <person name="Saw J.H."/>
            <person name="Schatz M."/>
            <person name="Brown M.V."/>
            <person name="Kunkel D.D."/>
            <person name="Foster J.S."/>
            <person name="Shick H."/>
            <person name="Christensen S."/>
            <person name="Hou S."/>
            <person name="Wan X."/>
            <person name="Donachie S.P."/>
        </authorList>
    </citation>
    <scope>NUCLEOTIDE SEQUENCE [LARGE SCALE GENOMIC DNA]</scope>
    <source>
        <strain evidence="5">JS</strain>
    </source>
</reference>
<feature type="chain" id="PRO_5004664073" evidence="2">
    <location>
        <begin position="26"/>
        <end position="283"/>
    </location>
</feature>
<dbReference type="SMART" id="SM00062">
    <property type="entry name" value="PBPb"/>
    <property type="match status" value="1"/>
</dbReference>
<sequence length="283" mass="31325">MPATADRRTFVLWLGGALLSGCSSAIPIASSDTGPDWVLIRQRGSLRVAADPLVGAPYFFRRAGQYAGFEWDILSALAQQLQLSVQLVEVPWPEQVEALVAQKVDLVLNGHEKPPPSEIAASNRPPFEATQPYYLSTQQLLFAPKAGPDWNDLEDLASRRVGVIIDSGGWALLAAYNARHRQAAIRPAGFRSLTDLIERLETGQIDAAIIDAPVAAWQVSQHRNWRRSGNWLPVALTGLVRVQDRSTREQIDRALTELIATAKLKAILQRWGLWNAVQEQQRV</sequence>
<dbReference type="Proteomes" id="UP000017396">
    <property type="component" value="Chromosome"/>
</dbReference>
<dbReference type="AlphaFoldDB" id="U5QGZ8"/>
<dbReference type="EMBL" id="CP003587">
    <property type="protein sequence ID" value="AGY56879.1"/>
    <property type="molecule type" value="Genomic_DNA"/>
</dbReference>
<dbReference type="InterPro" id="IPR001638">
    <property type="entry name" value="Solute-binding_3/MltF_N"/>
</dbReference>
<name>U5QGZ8_GLOK1</name>
<dbReference type="PANTHER" id="PTHR35936:SF32">
    <property type="entry name" value="MEMBRANE-BOUND LYTIC MUREIN TRANSGLYCOSYLASE F"/>
    <property type="match status" value="1"/>
</dbReference>
<dbReference type="SUPFAM" id="SSF53850">
    <property type="entry name" value="Periplasmic binding protein-like II"/>
    <property type="match status" value="1"/>
</dbReference>
<dbReference type="Gene3D" id="3.40.190.10">
    <property type="entry name" value="Periplasmic binding protein-like II"/>
    <property type="match status" value="2"/>
</dbReference>
<dbReference type="CDD" id="cd13530">
    <property type="entry name" value="PBP2_peptides_like"/>
    <property type="match status" value="1"/>
</dbReference>
<accession>U5QGZ8</accession>
<dbReference type="PROSITE" id="PS51257">
    <property type="entry name" value="PROKAR_LIPOPROTEIN"/>
    <property type="match status" value="1"/>
</dbReference>
<dbReference type="Pfam" id="PF00497">
    <property type="entry name" value="SBP_bac_3"/>
    <property type="match status" value="1"/>
</dbReference>
<dbReference type="OrthoDB" id="9774451at2"/>
<feature type="signal peptide" evidence="2">
    <location>
        <begin position="1"/>
        <end position="25"/>
    </location>
</feature>
<dbReference type="PANTHER" id="PTHR35936">
    <property type="entry name" value="MEMBRANE-BOUND LYTIC MUREIN TRANSGLYCOSYLASE F"/>
    <property type="match status" value="1"/>
</dbReference>
<evidence type="ECO:0000259" key="3">
    <source>
        <dbReference type="SMART" id="SM00062"/>
    </source>
</evidence>
<keyword evidence="5" id="KW-1185">Reference proteome</keyword>
<dbReference type="KEGG" id="glj:GKIL_0633"/>
<dbReference type="RefSeq" id="WP_023171919.1">
    <property type="nucleotide sequence ID" value="NC_022600.1"/>
</dbReference>
<evidence type="ECO:0000313" key="4">
    <source>
        <dbReference type="EMBL" id="AGY56879.1"/>
    </source>
</evidence>
<gene>
    <name evidence="4" type="primary">glnH</name>
    <name evidence="4" type="ORF">GKIL_0633</name>
</gene>
<evidence type="ECO:0000256" key="2">
    <source>
        <dbReference type="SAM" id="SignalP"/>
    </source>
</evidence>